<dbReference type="KEGG" id="tsin:OXH18_05075"/>
<dbReference type="CDD" id="cd02966">
    <property type="entry name" value="TlpA_like_family"/>
    <property type="match status" value="1"/>
</dbReference>
<reference evidence="3" key="1">
    <citation type="submission" date="2022-12" db="EMBL/GenBank/DDBJ databases">
        <title>Polyphasic identification of a Novel Hot-Spring Cyanobacterium Ocullathermofonsia sinensis gen nov. sp. nov. and Genomic Insights on its Adaptations to the Thermal Habitat.</title>
        <authorList>
            <person name="Daroch M."/>
            <person name="Tang J."/>
            <person name="Jiang Y."/>
        </authorList>
    </citation>
    <scope>NUCLEOTIDE SEQUENCE</scope>
    <source>
        <strain evidence="3">PKUAC-SCTA174</strain>
    </source>
</reference>
<dbReference type="Pfam" id="PF00578">
    <property type="entry name" value="AhpC-TSA"/>
    <property type="match status" value="1"/>
</dbReference>
<evidence type="ECO:0000313" key="4">
    <source>
        <dbReference type="Proteomes" id="UP001163152"/>
    </source>
</evidence>
<sequence>MMSFSIANSILQWSAILLNLLLTIALLRQFNQLSDSIAEFSGMESGLETGSRAPDFEAETLTGETLTLADYMGKVVSFIFVSTHCDACIDKFPALNAFADKAKQAGVEVVLVNTDDDKGTIAGLVQKHGVSLPVLVAPIESNPFARNYRAEAVPSYCLLNPDSYIESAGLLGPKWEKQITQAWTTV</sequence>
<keyword evidence="4" id="KW-1185">Reference proteome</keyword>
<dbReference type="PANTHER" id="PTHR42852">
    <property type="entry name" value="THIOL:DISULFIDE INTERCHANGE PROTEIN DSBE"/>
    <property type="match status" value="1"/>
</dbReference>
<dbReference type="SUPFAM" id="SSF52833">
    <property type="entry name" value="Thioredoxin-like"/>
    <property type="match status" value="1"/>
</dbReference>
<organism evidence="3 4">
    <name type="scientific">Thermocoleostomius sinensis A174</name>
    <dbReference type="NCBI Taxonomy" id="2016057"/>
    <lineage>
        <taxon>Bacteria</taxon>
        <taxon>Bacillati</taxon>
        <taxon>Cyanobacteriota</taxon>
        <taxon>Cyanophyceae</taxon>
        <taxon>Oculatellales</taxon>
        <taxon>Oculatellaceae</taxon>
        <taxon>Thermocoleostomius</taxon>
    </lineage>
</organism>
<dbReference type="InterPro" id="IPR050553">
    <property type="entry name" value="Thioredoxin_ResA/DsbE_sf"/>
</dbReference>
<dbReference type="Proteomes" id="UP001163152">
    <property type="component" value="Chromosome"/>
</dbReference>
<evidence type="ECO:0000313" key="3">
    <source>
        <dbReference type="EMBL" id="WAL61367.1"/>
    </source>
</evidence>
<feature type="domain" description="Thioredoxin" evidence="2">
    <location>
        <begin position="47"/>
        <end position="186"/>
    </location>
</feature>
<evidence type="ECO:0000256" key="1">
    <source>
        <dbReference type="SAM" id="Phobius"/>
    </source>
</evidence>
<gene>
    <name evidence="3" type="ORF">OXH18_05075</name>
</gene>
<dbReference type="EMBL" id="CP113797">
    <property type="protein sequence ID" value="WAL61367.1"/>
    <property type="molecule type" value="Genomic_DNA"/>
</dbReference>
<name>A0A9E9CAS4_9CYAN</name>
<dbReference type="InterPro" id="IPR013766">
    <property type="entry name" value="Thioredoxin_domain"/>
</dbReference>
<keyword evidence="1" id="KW-0472">Membrane</keyword>
<evidence type="ECO:0000259" key="2">
    <source>
        <dbReference type="PROSITE" id="PS51352"/>
    </source>
</evidence>
<dbReference type="PANTHER" id="PTHR42852:SF13">
    <property type="entry name" value="PROTEIN DIPZ"/>
    <property type="match status" value="1"/>
</dbReference>
<proteinExistence type="predicted"/>
<keyword evidence="1" id="KW-1133">Transmembrane helix</keyword>
<dbReference type="InterPro" id="IPR000866">
    <property type="entry name" value="AhpC/TSA"/>
</dbReference>
<dbReference type="RefSeq" id="WP_268611320.1">
    <property type="nucleotide sequence ID" value="NZ_CP113797.1"/>
</dbReference>
<accession>A0A9E9CAS4</accession>
<protein>
    <submittedName>
        <fullName evidence="3">TlpA disulfide reductase family protein</fullName>
    </submittedName>
</protein>
<dbReference type="AlphaFoldDB" id="A0A9E9CAS4"/>
<dbReference type="PROSITE" id="PS51352">
    <property type="entry name" value="THIOREDOXIN_2"/>
    <property type="match status" value="1"/>
</dbReference>
<dbReference type="Gene3D" id="3.40.30.10">
    <property type="entry name" value="Glutaredoxin"/>
    <property type="match status" value="1"/>
</dbReference>
<dbReference type="InterPro" id="IPR036249">
    <property type="entry name" value="Thioredoxin-like_sf"/>
</dbReference>
<feature type="transmembrane region" description="Helical" evidence="1">
    <location>
        <begin position="6"/>
        <end position="27"/>
    </location>
</feature>
<keyword evidence="1" id="KW-0812">Transmembrane</keyword>
<dbReference type="GO" id="GO:0016209">
    <property type="term" value="F:antioxidant activity"/>
    <property type="evidence" value="ECO:0007669"/>
    <property type="project" value="InterPro"/>
</dbReference>
<dbReference type="GO" id="GO:0016491">
    <property type="term" value="F:oxidoreductase activity"/>
    <property type="evidence" value="ECO:0007669"/>
    <property type="project" value="InterPro"/>
</dbReference>